<feature type="coiled-coil region" evidence="1">
    <location>
        <begin position="71"/>
        <end position="133"/>
    </location>
</feature>
<evidence type="ECO:0000313" key="2">
    <source>
        <dbReference type="EMBL" id="GFO09571.1"/>
    </source>
</evidence>
<accession>A0AAV4ASM4</accession>
<evidence type="ECO:0000313" key="3">
    <source>
        <dbReference type="Proteomes" id="UP000735302"/>
    </source>
</evidence>
<dbReference type="InterPro" id="IPR015943">
    <property type="entry name" value="WD40/YVTN_repeat-like_dom_sf"/>
</dbReference>
<dbReference type="Gene3D" id="2.130.10.10">
    <property type="entry name" value="YVTN repeat-like/Quinoprotein amine dehydrogenase"/>
    <property type="match status" value="1"/>
</dbReference>
<sequence>MATRNTERSPQEKEAYLNGLEEKYIQKVKNYVSSVKAAISAGSHKTAEEMYDSAVLFLNQDPQDRTRQAGDSQTRNKVQHMKRKLESLNKKVEAVESETIVLPADSMKNSVAIQDLKRLQNFLEQRNQEAAASVEYPPARTAPWPLKEVRQGKTFSAKVSTDWNTLNIVDVQLLPGGRLVLADEENRCIKLFDTEGQHLQTLHCWSDPHRLALINSSSNCHTLAVTLFDYSIDMLEVEDDKIKVKSTLQTSRNYCAVAAVDKQSLAVGYSTGQGIDLINLEGQVLRQISSSVRPLYMYMSKDGGLLCSNKSKTLARIQVDTGTVVFNESVPQAKELSGVAIASDGSILVTGASNRTLHLVSSQGTKAEQLWSVPRGKYSDAKLWSVSLQGNVCVCITGEGTVYIFDCVY</sequence>
<keyword evidence="3" id="KW-1185">Reference proteome</keyword>
<dbReference type="Proteomes" id="UP000735302">
    <property type="component" value="Unassembled WGS sequence"/>
</dbReference>
<evidence type="ECO:0000256" key="1">
    <source>
        <dbReference type="SAM" id="Coils"/>
    </source>
</evidence>
<protein>
    <submittedName>
        <fullName evidence="2">High-affnity carbon uptake protein hat/hatr</fullName>
    </submittedName>
</protein>
<reference evidence="2 3" key="1">
    <citation type="journal article" date="2021" name="Elife">
        <title>Chloroplast acquisition without the gene transfer in kleptoplastic sea slugs, Plakobranchus ocellatus.</title>
        <authorList>
            <person name="Maeda T."/>
            <person name="Takahashi S."/>
            <person name="Yoshida T."/>
            <person name="Shimamura S."/>
            <person name="Takaki Y."/>
            <person name="Nagai Y."/>
            <person name="Toyoda A."/>
            <person name="Suzuki Y."/>
            <person name="Arimoto A."/>
            <person name="Ishii H."/>
            <person name="Satoh N."/>
            <person name="Nishiyama T."/>
            <person name="Hasebe M."/>
            <person name="Maruyama T."/>
            <person name="Minagawa J."/>
            <person name="Obokata J."/>
            <person name="Shigenobu S."/>
        </authorList>
    </citation>
    <scope>NUCLEOTIDE SEQUENCE [LARGE SCALE GENOMIC DNA]</scope>
</reference>
<organism evidence="2 3">
    <name type="scientific">Plakobranchus ocellatus</name>
    <dbReference type="NCBI Taxonomy" id="259542"/>
    <lineage>
        <taxon>Eukaryota</taxon>
        <taxon>Metazoa</taxon>
        <taxon>Spiralia</taxon>
        <taxon>Lophotrochozoa</taxon>
        <taxon>Mollusca</taxon>
        <taxon>Gastropoda</taxon>
        <taxon>Heterobranchia</taxon>
        <taxon>Euthyneura</taxon>
        <taxon>Panpulmonata</taxon>
        <taxon>Sacoglossa</taxon>
        <taxon>Placobranchoidea</taxon>
        <taxon>Plakobranchidae</taxon>
        <taxon>Plakobranchus</taxon>
    </lineage>
</organism>
<name>A0AAV4ASM4_9GAST</name>
<dbReference type="AlphaFoldDB" id="A0AAV4ASM4"/>
<dbReference type="EMBL" id="BLXT01004112">
    <property type="protein sequence ID" value="GFO09571.1"/>
    <property type="molecule type" value="Genomic_DNA"/>
</dbReference>
<keyword evidence="1" id="KW-0175">Coiled coil</keyword>
<comment type="caution">
    <text evidence="2">The sequence shown here is derived from an EMBL/GenBank/DDBJ whole genome shotgun (WGS) entry which is preliminary data.</text>
</comment>
<gene>
    <name evidence="2" type="ORF">PoB_003607600</name>
</gene>
<dbReference type="SUPFAM" id="SSF63829">
    <property type="entry name" value="Calcium-dependent phosphotriesterase"/>
    <property type="match status" value="1"/>
</dbReference>
<proteinExistence type="predicted"/>